<evidence type="ECO:0000256" key="5">
    <source>
        <dbReference type="ARBA" id="ARBA00022695"/>
    </source>
</evidence>
<dbReference type="InterPro" id="IPR037033">
    <property type="entry name" value="DNA-dir_RNAP_su2_hyb_sf"/>
</dbReference>
<dbReference type="InterPro" id="IPR015712">
    <property type="entry name" value="DNA-dir_RNA_pol_su2"/>
</dbReference>
<keyword evidence="3" id="KW-0240">DNA-directed RNA polymerase</keyword>
<keyword evidence="5" id="KW-0548">Nucleotidyltransferase</keyword>
<dbReference type="Pfam" id="PF12755">
    <property type="entry name" value="Vac14_Fab1_bd"/>
    <property type="match status" value="1"/>
</dbReference>
<dbReference type="InterPro" id="IPR014724">
    <property type="entry name" value="RNA_pol_RPB2_OB-fold"/>
</dbReference>
<evidence type="ECO:0000256" key="4">
    <source>
        <dbReference type="ARBA" id="ARBA00022679"/>
    </source>
</evidence>
<keyword evidence="6" id="KW-0804">Transcription</keyword>
<comment type="similarity">
    <text evidence="1">Belongs to the RNA polymerase beta chain family.</text>
</comment>
<dbReference type="GO" id="GO:0000428">
    <property type="term" value="C:DNA-directed RNA polymerase complex"/>
    <property type="evidence" value="ECO:0007669"/>
    <property type="project" value="UniProtKB-KW"/>
</dbReference>
<evidence type="ECO:0000259" key="7">
    <source>
        <dbReference type="Pfam" id="PF00562"/>
    </source>
</evidence>
<protein>
    <recommendedName>
        <fullName evidence="2">DNA-directed RNA polymerase</fullName>
        <ecNumber evidence="2">2.7.7.6</ecNumber>
    </recommendedName>
</protein>
<feature type="domain" description="DNA-directed RNA polymerase subunit 2 hybrid-binding" evidence="7">
    <location>
        <begin position="101"/>
        <end position="175"/>
    </location>
</feature>
<evidence type="ECO:0000256" key="3">
    <source>
        <dbReference type="ARBA" id="ARBA00022478"/>
    </source>
</evidence>
<dbReference type="SUPFAM" id="SSF64484">
    <property type="entry name" value="beta and beta-prime subunits of DNA dependent RNA-polymerase"/>
    <property type="match status" value="1"/>
</dbReference>
<dbReference type="EMBL" id="JAYKXN010000003">
    <property type="protein sequence ID" value="KAK7301193.1"/>
    <property type="molecule type" value="Genomic_DNA"/>
</dbReference>
<dbReference type="Pfam" id="PF00562">
    <property type="entry name" value="RNA_pol_Rpb2_6"/>
    <property type="match status" value="1"/>
</dbReference>
<dbReference type="InterPro" id="IPR007120">
    <property type="entry name" value="DNA-dir_RNAP_su2_dom"/>
</dbReference>
<proteinExistence type="inferred from homology"/>
<dbReference type="Proteomes" id="UP001359559">
    <property type="component" value="Unassembled WGS sequence"/>
</dbReference>
<dbReference type="Gene3D" id="2.40.50.150">
    <property type="match status" value="1"/>
</dbReference>
<accession>A0AAN9JLH5</accession>
<dbReference type="EC" id="2.7.7.6" evidence="2"/>
<comment type="caution">
    <text evidence="8">The sequence shown here is derived from an EMBL/GenBank/DDBJ whole genome shotgun (WGS) entry which is preliminary data.</text>
</comment>
<evidence type="ECO:0000313" key="8">
    <source>
        <dbReference type="EMBL" id="KAK7301193.1"/>
    </source>
</evidence>
<evidence type="ECO:0000256" key="1">
    <source>
        <dbReference type="ARBA" id="ARBA00006835"/>
    </source>
</evidence>
<evidence type="ECO:0000256" key="2">
    <source>
        <dbReference type="ARBA" id="ARBA00012418"/>
    </source>
</evidence>
<name>A0AAN9JLH5_CLITE</name>
<dbReference type="GO" id="GO:0003677">
    <property type="term" value="F:DNA binding"/>
    <property type="evidence" value="ECO:0007669"/>
    <property type="project" value="InterPro"/>
</dbReference>
<keyword evidence="4" id="KW-0808">Transferase</keyword>
<evidence type="ECO:0000256" key="6">
    <source>
        <dbReference type="ARBA" id="ARBA00023163"/>
    </source>
</evidence>
<keyword evidence="9" id="KW-1185">Reference proteome</keyword>
<evidence type="ECO:0000313" key="9">
    <source>
        <dbReference type="Proteomes" id="UP001359559"/>
    </source>
</evidence>
<gene>
    <name evidence="8" type="ORF">RJT34_12054</name>
</gene>
<dbReference type="PANTHER" id="PTHR20856">
    <property type="entry name" value="DNA-DIRECTED RNA POLYMERASE I SUBUNIT 2"/>
    <property type="match status" value="1"/>
</dbReference>
<dbReference type="GO" id="GO:0006351">
    <property type="term" value="P:DNA-templated transcription"/>
    <property type="evidence" value="ECO:0007669"/>
    <property type="project" value="InterPro"/>
</dbReference>
<dbReference type="GO" id="GO:0003899">
    <property type="term" value="F:DNA-directed RNA polymerase activity"/>
    <property type="evidence" value="ECO:0007669"/>
    <property type="project" value="UniProtKB-EC"/>
</dbReference>
<sequence length="198" mass="21818">MAPRILLYGDVLGRLNQLFNHVSSVHSTQSYTWVSSSLTRPIRVTSSDIPAGLSDSEGSDSIVSDLIFDALCKLSADSDAIVQSATHLLDRLIKILYLDEWSTMVEEYLVSINEAVQALLNASVQIQVGGNVRPGDKFSSRHGQNGGCGTIVQQKDFPFFEKGICPNLTMNPYGFLRLLVVSLYFHGFNLLPDIETYS</sequence>
<organism evidence="8 9">
    <name type="scientific">Clitoria ternatea</name>
    <name type="common">Butterfly pea</name>
    <dbReference type="NCBI Taxonomy" id="43366"/>
    <lineage>
        <taxon>Eukaryota</taxon>
        <taxon>Viridiplantae</taxon>
        <taxon>Streptophyta</taxon>
        <taxon>Embryophyta</taxon>
        <taxon>Tracheophyta</taxon>
        <taxon>Spermatophyta</taxon>
        <taxon>Magnoliopsida</taxon>
        <taxon>eudicotyledons</taxon>
        <taxon>Gunneridae</taxon>
        <taxon>Pentapetalae</taxon>
        <taxon>rosids</taxon>
        <taxon>fabids</taxon>
        <taxon>Fabales</taxon>
        <taxon>Fabaceae</taxon>
        <taxon>Papilionoideae</taxon>
        <taxon>50 kb inversion clade</taxon>
        <taxon>NPAAA clade</taxon>
        <taxon>indigoferoid/millettioid clade</taxon>
        <taxon>Phaseoleae</taxon>
        <taxon>Clitoria</taxon>
    </lineage>
</organism>
<reference evidence="8 9" key="1">
    <citation type="submission" date="2024-01" db="EMBL/GenBank/DDBJ databases">
        <title>The genomes of 5 underutilized Papilionoideae crops provide insights into root nodulation and disease resistance.</title>
        <authorList>
            <person name="Yuan L."/>
        </authorList>
    </citation>
    <scope>NUCLEOTIDE SEQUENCE [LARGE SCALE GENOMIC DNA]</scope>
    <source>
        <strain evidence="8">LY-2023</strain>
        <tissue evidence="8">Leaf</tissue>
    </source>
</reference>
<dbReference type="GO" id="GO:0032549">
    <property type="term" value="F:ribonucleoside binding"/>
    <property type="evidence" value="ECO:0007669"/>
    <property type="project" value="InterPro"/>
</dbReference>
<dbReference type="AlphaFoldDB" id="A0AAN9JLH5"/>
<dbReference type="Gene3D" id="2.40.270.10">
    <property type="entry name" value="DNA-directed RNA polymerase, subunit 2, domain 6"/>
    <property type="match status" value="1"/>
</dbReference>